<evidence type="ECO:0000313" key="3">
    <source>
        <dbReference type="Proteomes" id="UP001590950"/>
    </source>
</evidence>
<reference evidence="2 3" key="1">
    <citation type="submission" date="2024-09" db="EMBL/GenBank/DDBJ databases">
        <title>Rethinking Asexuality: The Enigmatic Case of Functional Sexual Genes in Lepraria (Stereocaulaceae).</title>
        <authorList>
            <person name="Doellman M."/>
            <person name="Sun Y."/>
            <person name="Barcenas-Pena A."/>
            <person name="Lumbsch H.T."/>
            <person name="Grewe F."/>
        </authorList>
    </citation>
    <scope>NUCLEOTIDE SEQUENCE [LARGE SCALE GENOMIC DNA]</scope>
    <source>
        <strain evidence="2 3">Mercado 3170</strain>
    </source>
</reference>
<feature type="compositionally biased region" description="Low complexity" evidence="1">
    <location>
        <begin position="58"/>
        <end position="79"/>
    </location>
</feature>
<evidence type="ECO:0000256" key="1">
    <source>
        <dbReference type="SAM" id="MobiDB-lite"/>
    </source>
</evidence>
<evidence type="ECO:0008006" key="4">
    <source>
        <dbReference type="Google" id="ProtNLM"/>
    </source>
</evidence>
<feature type="region of interest" description="Disordered" evidence="1">
    <location>
        <begin position="16"/>
        <end position="101"/>
    </location>
</feature>
<evidence type="ECO:0000313" key="2">
    <source>
        <dbReference type="EMBL" id="KAL2040128.1"/>
    </source>
</evidence>
<comment type="caution">
    <text evidence="2">The sequence shown here is derived from an EMBL/GenBank/DDBJ whole genome shotgun (WGS) entry which is preliminary data.</text>
</comment>
<feature type="compositionally biased region" description="Basic residues" evidence="1">
    <location>
        <begin position="89"/>
        <end position="98"/>
    </location>
</feature>
<keyword evidence="3" id="KW-1185">Reference proteome</keyword>
<dbReference type="Proteomes" id="UP001590950">
    <property type="component" value="Unassembled WGS sequence"/>
</dbReference>
<protein>
    <recommendedName>
        <fullName evidence="4">F-box domain-containing protein</fullName>
    </recommendedName>
</protein>
<name>A0ABR4A4X7_9LECA</name>
<gene>
    <name evidence="2" type="ORF">N7G274_007031</name>
</gene>
<sequence>MEFSFEHSTMATVAAAIAAETPRRKRKAPVSNDEPENVKRQKLTISPLLSHLPPLTDSESSVDSPRSSHFAFSSATSRSPTPPSNLTLKKTRGGRPKTKVVPYPRNKQLKLSTRLRKDRPFTKELPFEIWQGIFGFCSPNFLLKVCTVSYFDEILARNELTWKLARQEYYADPDMPDPPPGVSEKEYARLLTGTGCQNCDESKTRKTYWAYQRRLCEKCHQESIVVEKQAFNDSGFERLGQYHEMRALMLQCIPVAKYDSWEKYQWVGNYDEPPAWGKLYPNGQRNYYQRSRIDDLKIEFSKSSLNAESTQEEIAAFFNPKIAANEDYVSKLQAVEDWCESFKVMDKEGKKALYTKRADYYKNQALLMDPPLEAEALKQCESFRGAVRIAREPTSKSWSILEGKLKIERVPVEEKLAKKRHHDAVQEFRRQLRQDYQENVARRVMQDAPEQLLVSELAGAVIKDLQQKRAEIANEDLIHVFFRRVFDTYQTSDSKPEGKRGKYQLIMDDARYVFYKHFRPMIQDEIQPNIPHPALQVKCPGCPDNFGTRSFAEHMRHIHTSHLYEGTDLSNFSANRDSVEFAWMYREWPRNLPMLASHHKSTGCWNPDDCSAYQYKYDLSDLLDEA</sequence>
<dbReference type="EMBL" id="JBEFKJ010000022">
    <property type="protein sequence ID" value="KAL2040128.1"/>
    <property type="molecule type" value="Genomic_DNA"/>
</dbReference>
<proteinExistence type="predicted"/>
<accession>A0ABR4A4X7</accession>
<organism evidence="2 3">
    <name type="scientific">Stereocaulon virgatum</name>
    <dbReference type="NCBI Taxonomy" id="373712"/>
    <lineage>
        <taxon>Eukaryota</taxon>
        <taxon>Fungi</taxon>
        <taxon>Dikarya</taxon>
        <taxon>Ascomycota</taxon>
        <taxon>Pezizomycotina</taxon>
        <taxon>Lecanoromycetes</taxon>
        <taxon>OSLEUM clade</taxon>
        <taxon>Lecanoromycetidae</taxon>
        <taxon>Lecanorales</taxon>
        <taxon>Lecanorineae</taxon>
        <taxon>Stereocaulaceae</taxon>
        <taxon>Stereocaulon</taxon>
    </lineage>
</organism>